<dbReference type="Proteomes" id="UP001285441">
    <property type="component" value="Unassembled WGS sequence"/>
</dbReference>
<feature type="transmembrane region" description="Helical" evidence="6">
    <location>
        <begin position="535"/>
        <end position="555"/>
    </location>
</feature>
<reference evidence="8" key="2">
    <citation type="submission" date="2023-06" db="EMBL/GenBank/DDBJ databases">
        <authorList>
            <consortium name="Lawrence Berkeley National Laboratory"/>
            <person name="Haridas S."/>
            <person name="Hensen N."/>
            <person name="Bonometti L."/>
            <person name="Westerberg I."/>
            <person name="Brannstrom I.O."/>
            <person name="Guillou S."/>
            <person name="Cros-Aarteil S."/>
            <person name="Calhoun S."/>
            <person name="Kuo A."/>
            <person name="Mondo S."/>
            <person name="Pangilinan J."/>
            <person name="Riley R."/>
            <person name="LaButti K."/>
            <person name="Andreopoulos B."/>
            <person name="Lipzen A."/>
            <person name="Chen C."/>
            <person name="Yanf M."/>
            <person name="Daum C."/>
            <person name="Ng V."/>
            <person name="Clum A."/>
            <person name="Steindorff A."/>
            <person name="Ohm R."/>
            <person name="Martin F."/>
            <person name="Silar P."/>
            <person name="Natvig D."/>
            <person name="Lalanne C."/>
            <person name="Gautier V."/>
            <person name="Ament-velasquez S.L."/>
            <person name="Kruys A."/>
            <person name="Hutchinson M.I."/>
            <person name="Powell A.J."/>
            <person name="Barry K."/>
            <person name="Miller A.N."/>
            <person name="Grigoriev I.V."/>
            <person name="Debuchy R."/>
            <person name="Gladieux P."/>
            <person name="Thoren M.H."/>
            <person name="Johannesson H."/>
        </authorList>
    </citation>
    <scope>NUCLEOTIDE SEQUENCE</scope>
    <source>
        <strain evidence="8">CBS 232.78</strain>
    </source>
</reference>
<evidence type="ECO:0000256" key="4">
    <source>
        <dbReference type="ARBA" id="ARBA00023136"/>
    </source>
</evidence>
<evidence type="ECO:0000259" key="7">
    <source>
        <dbReference type="Pfam" id="PF00324"/>
    </source>
</evidence>
<evidence type="ECO:0000256" key="3">
    <source>
        <dbReference type="ARBA" id="ARBA00022989"/>
    </source>
</evidence>
<feature type="transmembrane region" description="Helical" evidence="6">
    <location>
        <begin position="418"/>
        <end position="436"/>
    </location>
</feature>
<dbReference type="PANTHER" id="PTHR43341">
    <property type="entry name" value="AMINO ACID PERMEASE"/>
    <property type="match status" value="1"/>
</dbReference>
<dbReference type="AlphaFoldDB" id="A0AAE0U095"/>
<feature type="region of interest" description="Disordered" evidence="5">
    <location>
        <begin position="1"/>
        <end position="30"/>
    </location>
</feature>
<dbReference type="Pfam" id="PF00324">
    <property type="entry name" value="AA_permease"/>
    <property type="match status" value="1"/>
</dbReference>
<feature type="transmembrane region" description="Helical" evidence="6">
    <location>
        <begin position="82"/>
        <end position="110"/>
    </location>
</feature>
<dbReference type="Gene3D" id="1.20.1740.10">
    <property type="entry name" value="Amino acid/polyamine transporter I"/>
    <property type="match status" value="1"/>
</dbReference>
<feature type="transmembrane region" description="Helical" evidence="6">
    <location>
        <begin position="353"/>
        <end position="376"/>
    </location>
</feature>
<feature type="transmembrane region" description="Helical" evidence="6">
    <location>
        <begin position="509"/>
        <end position="529"/>
    </location>
</feature>
<evidence type="ECO:0000256" key="2">
    <source>
        <dbReference type="ARBA" id="ARBA00022692"/>
    </source>
</evidence>
<dbReference type="InterPro" id="IPR050524">
    <property type="entry name" value="APC_YAT"/>
</dbReference>
<feature type="transmembrane region" description="Helical" evidence="6">
    <location>
        <begin position="448"/>
        <end position="470"/>
    </location>
</feature>
<evidence type="ECO:0000313" key="9">
    <source>
        <dbReference type="Proteomes" id="UP001285441"/>
    </source>
</evidence>
<feature type="transmembrane region" description="Helical" evidence="6">
    <location>
        <begin position="199"/>
        <end position="219"/>
    </location>
</feature>
<keyword evidence="2 6" id="KW-0812">Transmembrane</keyword>
<keyword evidence="3 6" id="KW-1133">Transmembrane helix</keyword>
<dbReference type="GO" id="GO:0016020">
    <property type="term" value="C:membrane"/>
    <property type="evidence" value="ECO:0007669"/>
    <property type="project" value="UniProtKB-SubCell"/>
</dbReference>
<dbReference type="InterPro" id="IPR004841">
    <property type="entry name" value="AA-permease/SLC12A_dom"/>
</dbReference>
<proteinExistence type="predicted"/>
<evidence type="ECO:0000256" key="5">
    <source>
        <dbReference type="SAM" id="MobiDB-lite"/>
    </source>
</evidence>
<evidence type="ECO:0000256" key="1">
    <source>
        <dbReference type="ARBA" id="ARBA00004141"/>
    </source>
</evidence>
<keyword evidence="9" id="KW-1185">Reference proteome</keyword>
<feature type="transmembrane region" description="Helical" evidence="6">
    <location>
        <begin position="52"/>
        <end position="75"/>
    </location>
</feature>
<comment type="subcellular location">
    <subcellularLocation>
        <location evidence="1">Membrane</location>
        <topology evidence="1">Multi-pass membrane protein</topology>
    </subcellularLocation>
</comment>
<feature type="transmembrane region" description="Helical" evidence="6">
    <location>
        <begin position="130"/>
        <end position="151"/>
    </location>
</feature>
<dbReference type="EMBL" id="JAULSW010000004">
    <property type="protein sequence ID" value="KAK3385885.1"/>
    <property type="molecule type" value="Genomic_DNA"/>
</dbReference>
<sequence length="615" mass="67747">MDYDTPEVVNPHLYPGNQVPSTPENEETLQGDVKRDRYHGESLWRDLHERHINMIAFTGTVGNGLFLGSGTSIAAAGPGGAVLGYILMGTVISSVMSGLGEMTALLPVNAPVMEFPRRFLDRGVGFTVGWMYWFAFAVTSGTNLVAVSNTIKFLYDDGRTRLAWQTGLDVDSAIWVSTFLALVTIINLCPVRYYGELEYVFGCIKLAFIVFLIMLMLVLSTMQPTGNAYHDQAPGSKYWNEPWGFFQTNYTVTGDFDGEIQRAIGGSTGTFLGVWTTFIDIFFSYVGMDVFAATAAESRPLSDAAESYKMATRKINIRVILLYTLAVLTASFVVPSTHPFLNGHATSVSAKSIFIIAAVEAGMPGLAHFLNGVYVFSSVTCCSNNVYVASRVLHTLALRGQTGPEFITRRLRACRSGVPVRAVIVSALVALLGYMGRTGSLGQRLGELRNYCTVTWLVVYLVIGATYVSFYKTLKEAKSYATTSETQAASYDRNSPFYPYKSHGQWLKAAYGCGGCIIVLLFNGVPTLLQSPIDVNKFISAYINIPIFLALLLGYKIKKHGFRISAWGPERSNDLSNAVQATSPNRKGRLEFPDDALFTKDNLRFFAGWVWVWLK</sequence>
<gene>
    <name evidence="8" type="ORF">B0H63DRAFT_510564</name>
</gene>
<protein>
    <submittedName>
        <fullName evidence="8">Proline-specific permease</fullName>
    </submittedName>
</protein>
<name>A0AAE0U095_9PEZI</name>
<feature type="domain" description="Amino acid permease/ SLC12A" evidence="7">
    <location>
        <begin position="51"/>
        <end position="559"/>
    </location>
</feature>
<feature type="transmembrane region" description="Helical" evidence="6">
    <location>
        <begin position="319"/>
        <end position="341"/>
    </location>
</feature>
<comment type="caution">
    <text evidence="8">The sequence shown here is derived from an EMBL/GenBank/DDBJ whole genome shotgun (WGS) entry which is preliminary data.</text>
</comment>
<dbReference type="GO" id="GO:0015171">
    <property type="term" value="F:amino acid transmembrane transporter activity"/>
    <property type="evidence" value="ECO:0007669"/>
    <property type="project" value="TreeGrafter"/>
</dbReference>
<keyword evidence="4 6" id="KW-0472">Membrane</keyword>
<reference evidence="8" key="1">
    <citation type="journal article" date="2023" name="Mol. Phylogenet. Evol.">
        <title>Genome-scale phylogeny and comparative genomics of the fungal order Sordariales.</title>
        <authorList>
            <person name="Hensen N."/>
            <person name="Bonometti L."/>
            <person name="Westerberg I."/>
            <person name="Brannstrom I.O."/>
            <person name="Guillou S."/>
            <person name="Cros-Aarteil S."/>
            <person name="Calhoun S."/>
            <person name="Haridas S."/>
            <person name="Kuo A."/>
            <person name="Mondo S."/>
            <person name="Pangilinan J."/>
            <person name="Riley R."/>
            <person name="LaButti K."/>
            <person name="Andreopoulos B."/>
            <person name="Lipzen A."/>
            <person name="Chen C."/>
            <person name="Yan M."/>
            <person name="Daum C."/>
            <person name="Ng V."/>
            <person name="Clum A."/>
            <person name="Steindorff A."/>
            <person name="Ohm R.A."/>
            <person name="Martin F."/>
            <person name="Silar P."/>
            <person name="Natvig D.O."/>
            <person name="Lalanne C."/>
            <person name="Gautier V."/>
            <person name="Ament-Velasquez S.L."/>
            <person name="Kruys A."/>
            <person name="Hutchinson M.I."/>
            <person name="Powell A.J."/>
            <person name="Barry K."/>
            <person name="Miller A.N."/>
            <person name="Grigoriev I.V."/>
            <person name="Debuchy R."/>
            <person name="Gladieux P."/>
            <person name="Hiltunen Thoren M."/>
            <person name="Johannesson H."/>
        </authorList>
    </citation>
    <scope>NUCLEOTIDE SEQUENCE</scope>
    <source>
        <strain evidence="8">CBS 232.78</strain>
    </source>
</reference>
<evidence type="ECO:0000313" key="8">
    <source>
        <dbReference type="EMBL" id="KAK3385885.1"/>
    </source>
</evidence>
<organism evidence="8 9">
    <name type="scientific">Podospora didyma</name>
    <dbReference type="NCBI Taxonomy" id="330526"/>
    <lineage>
        <taxon>Eukaryota</taxon>
        <taxon>Fungi</taxon>
        <taxon>Dikarya</taxon>
        <taxon>Ascomycota</taxon>
        <taxon>Pezizomycotina</taxon>
        <taxon>Sordariomycetes</taxon>
        <taxon>Sordariomycetidae</taxon>
        <taxon>Sordariales</taxon>
        <taxon>Podosporaceae</taxon>
        <taxon>Podospora</taxon>
    </lineage>
</organism>
<dbReference type="PANTHER" id="PTHR43341:SF35">
    <property type="entry name" value="ACID TRANSPORTER, PUTATIVE-RELATED"/>
    <property type="match status" value="1"/>
</dbReference>
<accession>A0AAE0U095</accession>
<evidence type="ECO:0000256" key="6">
    <source>
        <dbReference type="SAM" id="Phobius"/>
    </source>
</evidence>
<feature type="transmembrane region" description="Helical" evidence="6">
    <location>
        <begin position="172"/>
        <end position="193"/>
    </location>
</feature>